<feature type="region of interest" description="Disordered" evidence="2">
    <location>
        <begin position="41"/>
        <end position="60"/>
    </location>
</feature>
<dbReference type="Gene3D" id="2.70.70.10">
    <property type="entry name" value="Glucose Permease (Domain IIA)"/>
    <property type="match status" value="1"/>
</dbReference>
<dbReference type="InterPro" id="IPR036779">
    <property type="entry name" value="LysM_dom_sf"/>
</dbReference>
<name>A0ABU4RKN3_9HYPH</name>
<evidence type="ECO:0000259" key="3">
    <source>
        <dbReference type="PROSITE" id="PS51782"/>
    </source>
</evidence>
<evidence type="ECO:0000313" key="5">
    <source>
        <dbReference type="Proteomes" id="UP001274321"/>
    </source>
</evidence>
<feature type="region of interest" description="Disordered" evidence="2">
    <location>
        <begin position="301"/>
        <end position="347"/>
    </location>
</feature>
<evidence type="ECO:0000313" key="4">
    <source>
        <dbReference type="EMBL" id="MDX6805403.1"/>
    </source>
</evidence>
<reference evidence="4 5" key="1">
    <citation type="submission" date="2023-11" db="EMBL/GenBank/DDBJ databases">
        <authorList>
            <person name="Bao R."/>
        </authorList>
    </citation>
    <scope>NUCLEOTIDE SEQUENCE [LARGE SCALE GENOMIC DNA]</scope>
    <source>
        <strain evidence="4 5">PJ23</strain>
    </source>
</reference>
<evidence type="ECO:0000256" key="2">
    <source>
        <dbReference type="SAM" id="MobiDB-lite"/>
    </source>
</evidence>
<dbReference type="Proteomes" id="UP001274321">
    <property type="component" value="Unassembled WGS sequence"/>
</dbReference>
<proteinExistence type="inferred from homology"/>
<dbReference type="PANTHER" id="PTHR21666:SF263">
    <property type="entry name" value="MUREIN HYDROLASE ACTIVATOR NLPD"/>
    <property type="match status" value="1"/>
</dbReference>
<feature type="compositionally biased region" description="Low complexity" evidence="2">
    <location>
        <begin position="95"/>
        <end position="130"/>
    </location>
</feature>
<keyword evidence="5" id="KW-1185">Reference proteome</keyword>
<dbReference type="PROSITE" id="PS51782">
    <property type="entry name" value="LYSM"/>
    <property type="match status" value="2"/>
</dbReference>
<comment type="similarity">
    <text evidence="1">Belongs to the E.coli NlpD/Haemophilus LppB family.</text>
</comment>
<dbReference type="SUPFAM" id="SSF54106">
    <property type="entry name" value="LysM domain"/>
    <property type="match status" value="2"/>
</dbReference>
<gene>
    <name evidence="4" type="ORF">SCD90_04940</name>
</gene>
<dbReference type="InterPro" id="IPR050570">
    <property type="entry name" value="Cell_wall_metabolism_enzyme"/>
</dbReference>
<dbReference type="Gene3D" id="3.10.350.10">
    <property type="entry name" value="LysM domain"/>
    <property type="match status" value="2"/>
</dbReference>
<dbReference type="PANTHER" id="PTHR21666">
    <property type="entry name" value="PEPTIDASE-RELATED"/>
    <property type="match status" value="1"/>
</dbReference>
<dbReference type="Pfam" id="PF01551">
    <property type="entry name" value="Peptidase_M23"/>
    <property type="match status" value="1"/>
</dbReference>
<dbReference type="InterPro" id="IPR011055">
    <property type="entry name" value="Dup_hybrid_motif"/>
</dbReference>
<dbReference type="CDD" id="cd12797">
    <property type="entry name" value="M23_peptidase"/>
    <property type="match status" value="1"/>
</dbReference>
<dbReference type="CDD" id="cd00118">
    <property type="entry name" value="LysM"/>
    <property type="match status" value="2"/>
</dbReference>
<protein>
    <submittedName>
        <fullName evidence="4">Peptidoglycan DD-metalloendopeptidase family protein</fullName>
    </submittedName>
</protein>
<dbReference type="SMART" id="SM00257">
    <property type="entry name" value="LysM"/>
    <property type="match status" value="2"/>
</dbReference>
<organism evidence="4 5">
    <name type="scientific">Terrihabitans rhizophilus</name>
    <dbReference type="NCBI Taxonomy" id="3092662"/>
    <lineage>
        <taxon>Bacteria</taxon>
        <taxon>Pseudomonadati</taxon>
        <taxon>Pseudomonadota</taxon>
        <taxon>Alphaproteobacteria</taxon>
        <taxon>Hyphomicrobiales</taxon>
        <taxon>Terrihabitans</taxon>
    </lineage>
</organism>
<dbReference type="InterPro" id="IPR018392">
    <property type="entry name" value="LysM"/>
</dbReference>
<feature type="domain" description="LysM" evidence="3">
    <location>
        <begin position="220"/>
        <end position="264"/>
    </location>
</feature>
<dbReference type="InterPro" id="IPR016047">
    <property type="entry name" value="M23ase_b-sheet_dom"/>
</dbReference>
<evidence type="ECO:0000256" key="1">
    <source>
        <dbReference type="ARBA" id="ARBA00038420"/>
    </source>
</evidence>
<dbReference type="SUPFAM" id="SSF51261">
    <property type="entry name" value="Duplicated hybrid motif"/>
    <property type="match status" value="1"/>
</dbReference>
<feature type="domain" description="LysM" evidence="3">
    <location>
        <begin position="139"/>
        <end position="183"/>
    </location>
</feature>
<sequence length="470" mass="47887">MSGAMQSASSWSRFGVRFAVLGAVAVSASACSSDRFAYDPFGNPFNGRESGPTMTGSVSNGAGPIASAPVGGVTSEPLAAPSGYGSNAPAYAPAAPSYPPYQQQSSAPAQPSYSSSPAPTYSAAPSYPTADRSYEKGGRTVVVQYGDTPYSLGQRHGVPASKILSANKLPQGSTLVPGQRLVIPSTGNQAAANEVISRPAPVAPRSVAQAPASRSTASGGGHTVAPGETLFSIARRNNVPVGQLAAANGFDLDHQVRIGETLTIPAGTTAVAPAPLATQKLAAAEAPLNVPAAKPLAEVKTSAPVEKASEPEAKFQPAVASMEPKPAQKDEEADDAPRSSGASSSADFRWPVRGRVISGFGSKPNGATNDGVNLSVPEGTAIKAAEGGVVAYAGNELKGFGNLVLIRHQGEWVTAYAHASEILVKRGDVVRRGQIIAKSGKTGNVSAPQLHFEVRRGATPVDPMQHLPAG</sequence>
<comment type="caution">
    <text evidence="4">The sequence shown here is derived from an EMBL/GenBank/DDBJ whole genome shotgun (WGS) entry which is preliminary data.</text>
</comment>
<feature type="region of interest" description="Disordered" evidence="2">
    <location>
        <begin position="95"/>
        <end position="135"/>
    </location>
</feature>
<dbReference type="EMBL" id="JAXAFJ010000002">
    <property type="protein sequence ID" value="MDX6805403.1"/>
    <property type="molecule type" value="Genomic_DNA"/>
</dbReference>
<dbReference type="Pfam" id="PF01476">
    <property type="entry name" value="LysM"/>
    <property type="match status" value="2"/>
</dbReference>
<accession>A0ABU4RKN3</accession>